<protein>
    <submittedName>
        <fullName evidence="1">Uncharacterized protein</fullName>
    </submittedName>
</protein>
<dbReference type="OrthoDB" id="412109at2759"/>
<keyword evidence="2" id="KW-1185">Reference proteome</keyword>
<reference evidence="1" key="1">
    <citation type="submission" date="2022-08" db="EMBL/GenBank/DDBJ databases">
        <title>A Global Phylogenomic Analysis of the Shiitake Genus Lentinula.</title>
        <authorList>
            <consortium name="DOE Joint Genome Institute"/>
            <person name="Sierra-Patev S."/>
            <person name="Min B."/>
            <person name="Naranjo-Ortiz M."/>
            <person name="Looney B."/>
            <person name="Konkel Z."/>
            <person name="Slot J.C."/>
            <person name="Sakamoto Y."/>
            <person name="Steenwyk J.L."/>
            <person name="Rokas A."/>
            <person name="Carro J."/>
            <person name="Camarero S."/>
            <person name="Ferreira P."/>
            <person name="Molpeceres G."/>
            <person name="Ruiz-Duenas F.J."/>
            <person name="Serrano A."/>
            <person name="Henrissat B."/>
            <person name="Drula E."/>
            <person name="Hughes K.W."/>
            <person name="Mata J.L."/>
            <person name="Ishikawa N.K."/>
            <person name="Vargas-Isla R."/>
            <person name="Ushijima S."/>
            <person name="Smith C.A."/>
            <person name="Ahrendt S."/>
            <person name="Andreopoulos W."/>
            <person name="He G."/>
            <person name="Labutti K."/>
            <person name="Lipzen A."/>
            <person name="Ng V."/>
            <person name="Riley R."/>
            <person name="Sandor L."/>
            <person name="Barry K."/>
            <person name="Martinez A.T."/>
            <person name="Xiao Y."/>
            <person name="Gibbons J.G."/>
            <person name="Terashima K."/>
            <person name="Grigoriev I.V."/>
            <person name="Hibbett D.S."/>
        </authorList>
    </citation>
    <scope>NUCLEOTIDE SEQUENCE</scope>
    <source>
        <strain evidence="1">JLM2183</strain>
    </source>
</reference>
<gene>
    <name evidence="1" type="ORF">J3R30DRAFT_3304666</name>
</gene>
<dbReference type="EMBL" id="JAOTPV010000034">
    <property type="protein sequence ID" value="KAJ4468766.1"/>
    <property type="molecule type" value="Genomic_DNA"/>
</dbReference>
<proteinExistence type="predicted"/>
<name>A0A9W9DG36_9AGAR</name>
<evidence type="ECO:0000313" key="1">
    <source>
        <dbReference type="EMBL" id="KAJ4468766.1"/>
    </source>
</evidence>
<evidence type="ECO:0000313" key="2">
    <source>
        <dbReference type="Proteomes" id="UP001150266"/>
    </source>
</evidence>
<dbReference type="Proteomes" id="UP001150266">
    <property type="component" value="Unassembled WGS sequence"/>
</dbReference>
<comment type="caution">
    <text evidence="1">The sequence shown here is derived from an EMBL/GenBank/DDBJ whole genome shotgun (WGS) entry which is preliminary data.</text>
</comment>
<dbReference type="AlphaFoldDB" id="A0A9W9DG36"/>
<feature type="non-terminal residue" evidence="1">
    <location>
        <position position="1"/>
    </location>
</feature>
<accession>A0A9W9DG36</accession>
<sequence length="108" mass="12867">LWEKLPEYTELRWDIFPWPMLNKPLSPEDITYAAVDAYLSSPYHPEKEKQQKDRIKEQIRKWHPDRFETKLLPKVIEEDKVRVKEGAGSVARNLNDLLTKSNIPTFFN</sequence>
<organism evidence="1 2">
    <name type="scientific">Lentinula aciculospora</name>
    <dbReference type="NCBI Taxonomy" id="153920"/>
    <lineage>
        <taxon>Eukaryota</taxon>
        <taxon>Fungi</taxon>
        <taxon>Dikarya</taxon>
        <taxon>Basidiomycota</taxon>
        <taxon>Agaricomycotina</taxon>
        <taxon>Agaricomycetes</taxon>
        <taxon>Agaricomycetidae</taxon>
        <taxon>Agaricales</taxon>
        <taxon>Marasmiineae</taxon>
        <taxon>Omphalotaceae</taxon>
        <taxon>Lentinula</taxon>
    </lineage>
</organism>